<proteinExistence type="predicted"/>
<evidence type="ECO:0000256" key="1">
    <source>
        <dbReference type="SAM" id="Phobius"/>
    </source>
</evidence>
<protein>
    <submittedName>
        <fullName evidence="2">Uncharacterized protein</fullName>
    </submittedName>
</protein>
<dbReference type="OMA" id="TIPMMMG"/>
<keyword evidence="1" id="KW-0472">Membrane</keyword>
<reference evidence="2 3" key="1">
    <citation type="submission" date="2016-06" db="EMBL/GenBank/DDBJ databases">
        <title>Living apart together: crosstalk between the core and supernumerary genomes in a fungal plant pathogen.</title>
        <authorList>
            <person name="Vanheule A."/>
            <person name="Audenaert K."/>
            <person name="Warris S."/>
            <person name="Van De Geest H."/>
            <person name="Schijlen E."/>
            <person name="Hofte M."/>
            <person name="De Saeger S."/>
            <person name="Haesaert G."/>
            <person name="Waalwijk C."/>
            <person name="Van Der Lee T."/>
        </authorList>
    </citation>
    <scope>NUCLEOTIDE SEQUENCE [LARGE SCALE GENOMIC DNA]</scope>
    <source>
        <strain evidence="2 3">2516</strain>
    </source>
</reference>
<feature type="transmembrane region" description="Helical" evidence="1">
    <location>
        <begin position="20"/>
        <end position="38"/>
    </location>
</feature>
<name>A0A1B8B6S8_FUSPO</name>
<dbReference type="STRING" id="36050.A0A1B8B6S8"/>
<feature type="transmembrane region" description="Helical" evidence="1">
    <location>
        <begin position="344"/>
        <end position="366"/>
    </location>
</feature>
<dbReference type="OrthoDB" id="4583723at2759"/>
<evidence type="ECO:0000313" key="3">
    <source>
        <dbReference type="Proteomes" id="UP000091967"/>
    </source>
</evidence>
<accession>A0A1B8B6S8</accession>
<comment type="caution">
    <text evidence="2">The sequence shown here is derived from an EMBL/GenBank/DDBJ whole genome shotgun (WGS) entry which is preliminary data.</text>
</comment>
<dbReference type="Proteomes" id="UP000091967">
    <property type="component" value="Unassembled WGS sequence"/>
</dbReference>
<evidence type="ECO:0000313" key="2">
    <source>
        <dbReference type="EMBL" id="OBS28419.1"/>
    </source>
</evidence>
<organism evidence="2 3">
    <name type="scientific">Fusarium poae</name>
    <dbReference type="NCBI Taxonomy" id="36050"/>
    <lineage>
        <taxon>Eukaryota</taxon>
        <taxon>Fungi</taxon>
        <taxon>Dikarya</taxon>
        <taxon>Ascomycota</taxon>
        <taxon>Pezizomycotina</taxon>
        <taxon>Sordariomycetes</taxon>
        <taxon>Hypocreomycetidae</taxon>
        <taxon>Hypocreales</taxon>
        <taxon>Nectriaceae</taxon>
        <taxon>Fusarium</taxon>
    </lineage>
</organism>
<gene>
    <name evidence="2" type="ORF">FPOA_02357</name>
</gene>
<sequence length="433" mass="49155">MAPGSPPPVLPQRRHDLDVAKQQLVCIVTIIATLFVLCPERYQLYRNLAVIPVIAYVTSRTFDLIISLNEKWDRAPAVVKYFVPVQIPEIAPPTEQLCCLVKNQITTAGDKVHQFSLQLRSMVRALLDWILRQTGQGSYNKGSPGSDAKTPKQPKQDRWVAVLVTTPVHEERNPFQIDTDIDSEILEIISWEASELSPNLAIILSTTFKVQLTLCLIPKTIWFSRKTLLEKFTTGLYWSHQPGQSHCQAQQWDEDKIRTISRVQYIGKVDDHKDIVKVNERFDSLRNGWNDVNTYWSDVDYAILFAFLLVGKSSTDVCKKMFDHFANLRVEYAQRNTDLNRSRAGAALLTLLTGGLAAPVTIPMMMGAGDAAMTMSANDRYLWGERMNMCKGLLERYKELEAIIELKDIEINVTKPVTLPPALETSWMTDEAW</sequence>
<dbReference type="AlphaFoldDB" id="A0A1B8B6S8"/>
<keyword evidence="3" id="KW-1185">Reference proteome</keyword>
<keyword evidence="1" id="KW-1133">Transmembrane helix</keyword>
<keyword evidence="1" id="KW-0812">Transmembrane</keyword>
<dbReference type="EMBL" id="LYXU01000001">
    <property type="protein sequence ID" value="OBS28419.1"/>
    <property type="molecule type" value="Genomic_DNA"/>
</dbReference>